<dbReference type="Proteomes" id="UP001156627">
    <property type="component" value="Unassembled WGS sequence"/>
</dbReference>
<evidence type="ECO:0000313" key="1">
    <source>
        <dbReference type="EMBL" id="GLQ89387.1"/>
    </source>
</evidence>
<keyword evidence="2" id="KW-1185">Reference proteome</keyword>
<name>A0ABQ5XEG9_9GAMM</name>
<sequence>MAMAARADQAAYLRTQVTFLAQNMAESMRANPIGVWSGDYNGSYPDGSRQDCAAGCTPVQLALHDRQRWNGQLATFLPPSAKANIHCEHSGLAHAPAHDQIQLRPPYGGNCSMTISWTERDSRDAQASPQTFAWEFQP</sequence>
<proteinExistence type="predicted"/>
<protein>
    <submittedName>
        <fullName evidence="1">Uncharacterized protein</fullName>
    </submittedName>
</protein>
<comment type="caution">
    <text evidence="1">The sequence shown here is derived from an EMBL/GenBank/DDBJ whole genome shotgun (WGS) entry which is preliminary data.</text>
</comment>
<reference evidence="2" key="1">
    <citation type="journal article" date="2019" name="Int. J. Syst. Evol. Microbiol.">
        <title>The Global Catalogue of Microorganisms (GCM) 10K type strain sequencing project: providing services to taxonomists for standard genome sequencing and annotation.</title>
        <authorList>
            <consortium name="The Broad Institute Genomics Platform"/>
            <consortium name="The Broad Institute Genome Sequencing Center for Infectious Disease"/>
            <person name="Wu L."/>
            <person name="Ma J."/>
        </authorList>
    </citation>
    <scope>NUCLEOTIDE SEQUENCE [LARGE SCALE GENOMIC DNA]</scope>
    <source>
        <strain evidence="2">NBRC 111981</strain>
    </source>
</reference>
<evidence type="ECO:0000313" key="2">
    <source>
        <dbReference type="Proteomes" id="UP001156627"/>
    </source>
</evidence>
<organism evidence="1 2">
    <name type="scientific">Dyella flagellata</name>
    <dbReference type="NCBI Taxonomy" id="1867833"/>
    <lineage>
        <taxon>Bacteria</taxon>
        <taxon>Pseudomonadati</taxon>
        <taxon>Pseudomonadota</taxon>
        <taxon>Gammaproteobacteria</taxon>
        <taxon>Lysobacterales</taxon>
        <taxon>Rhodanobacteraceae</taxon>
        <taxon>Dyella</taxon>
    </lineage>
</organism>
<gene>
    <name evidence="1" type="ORF">GCM10007898_29600</name>
</gene>
<dbReference type="EMBL" id="BSOA01000034">
    <property type="protein sequence ID" value="GLQ89387.1"/>
    <property type="molecule type" value="Genomic_DNA"/>
</dbReference>
<accession>A0ABQ5XEG9</accession>